<sequence>MEREEGAGGPGGLCSNIREQGEVAIRGMELLRGCVQQTRALMLQECKITEMYGTRECGGVRGAHEPEECRHVTEPVDQSNAVPLDQPLG</sequence>
<evidence type="ECO:0000313" key="2">
    <source>
        <dbReference type="EMBL" id="KAJ1131850.1"/>
    </source>
</evidence>
<protein>
    <submittedName>
        <fullName evidence="2">Uncharacterized protein</fullName>
    </submittedName>
</protein>
<accession>A0AAV7PUY8</accession>
<dbReference type="EMBL" id="JANPWB010000011">
    <property type="protein sequence ID" value="KAJ1131850.1"/>
    <property type="molecule type" value="Genomic_DNA"/>
</dbReference>
<feature type="region of interest" description="Disordered" evidence="1">
    <location>
        <begin position="69"/>
        <end position="89"/>
    </location>
</feature>
<organism evidence="2 3">
    <name type="scientific">Pleurodeles waltl</name>
    <name type="common">Iberian ribbed newt</name>
    <dbReference type="NCBI Taxonomy" id="8319"/>
    <lineage>
        <taxon>Eukaryota</taxon>
        <taxon>Metazoa</taxon>
        <taxon>Chordata</taxon>
        <taxon>Craniata</taxon>
        <taxon>Vertebrata</taxon>
        <taxon>Euteleostomi</taxon>
        <taxon>Amphibia</taxon>
        <taxon>Batrachia</taxon>
        <taxon>Caudata</taxon>
        <taxon>Salamandroidea</taxon>
        <taxon>Salamandridae</taxon>
        <taxon>Pleurodelinae</taxon>
        <taxon>Pleurodeles</taxon>
    </lineage>
</organism>
<evidence type="ECO:0000313" key="3">
    <source>
        <dbReference type="Proteomes" id="UP001066276"/>
    </source>
</evidence>
<keyword evidence="3" id="KW-1185">Reference proteome</keyword>
<name>A0AAV7PUY8_PLEWA</name>
<dbReference type="Proteomes" id="UP001066276">
    <property type="component" value="Chromosome 7"/>
</dbReference>
<gene>
    <name evidence="2" type="ORF">NDU88_010182</name>
</gene>
<proteinExistence type="predicted"/>
<reference evidence="2" key="1">
    <citation type="journal article" date="2022" name="bioRxiv">
        <title>Sequencing and chromosome-scale assembly of the giantPleurodeles waltlgenome.</title>
        <authorList>
            <person name="Brown T."/>
            <person name="Elewa A."/>
            <person name="Iarovenko S."/>
            <person name="Subramanian E."/>
            <person name="Araus A.J."/>
            <person name="Petzold A."/>
            <person name="Susuki M."/>
            <person name="Suzuki K.-i.T."/>
            <person name="Hayashi T."/>
            <person name="Toyoda A."/>
            <person name="Oliveira C."/>
            <person name="Osipova E."/>
            <person name="Leigh N.D."/>
            <person name="Simon A."/>
            <person name="Yun M.H."/>
        </authorList>
    </citation>
    <scope>NUCLEOTIDE SEQUENCE</scope>
    <source>
        <strain evidence="2">20211129_DDA</strain>
        <tissue evidence="2">Liver</tissue>
    </source>
</reference>
<dbReference type="AlphaFoldDB" id="A0AAV7PUY8"/>
<comment type="caution">
    <text evidence="2">The sequence shown here is derived from an EMBL/GenBank/DDBJ whole genome shotgun (WGS) entry which is preliminary data.</text>
</comment>
<evidence type="ECO:0000256" key="1">
    <source>
        <dbReference type="SAM" id="MobiDB-lite"/>
    </source>
</evidence>